<organism evidence="5 6">
    <name type="scientific">Fertoeibacter niger</name>
    <dbReference type="NCBI Taxonomy" id="2656921"/>
    <lineage>
        <taxon>Bacteria</taxon>
        <taxon>Pseudomonadati</taxon>
        <taxon>Pseudomonadota</taxon>
        <taxon>Alphaproteobacteria</taxon>
        <taxon>Rhodobacterales</taxon>
        <taxon>Paracoccaceae</taxon>
        <taxon>Fertoeibacter</taxon>
    </lineage>
</organism>
<dbReference type="GO" id="GO:0005576">
    <property type="term" value="C:extracellular region"/>
    <property type="evidence" value="ECO:0007669"/>
    <property type="project" value="UniProtKB-SubCell"/>
</dbReference>
<dbReference type="Gene3D" id="2.150.10.10">
    <property type="entry name" value="Serralysin-like metalloprotease, C-terminal"/>
    <property type="match status" value="2"/>
</dbReference>
<proteinExistence type="predicted"/>
<comment type="caution">
    <text evidence="5">The sequence shown here is derived from an EMBL/GenBank/DDBJ whole genome shotgun (WGS) entry which is preliminary data.</text>
</comment>
<evidence type="ECO:0000256" key="2">
    <source>
        <dbReference type="ARBA" id="ARBA00022525"/>
    </source>
</evidence>
<dbReference type="RefSeq" id="WP_152823969.1">
    <property type="nucleotide sequence ID" value="NZ_WHUT02000001.1"/>
</dbReference>
<dbReference type="InterPro" id="IPR011049">
    <property type="entry name" value="Serralysin-like_metalloprot_C"/>
</dbReference>
<name>A0A8X8GZE7_9RHOB</name>
<dbReference type="Pfam" id="PF00353">
    <property type="entry name" value="HemolysinCabind"/>
    <property type="match status" value="5"/>
</dbReference>
<dbReference type="EMBL" id="WHUT02000001">
    <property type="protein sequence ID" value="NUB43319.1"/>
    <property type="molecule type" value="Genomic_DNA"/>
</dbReference>
<dbReference type="SUPFAM" id="SSF51294">
    <property type="entry name" value="Hedgehog/intein (Hint) domain"/>
    <property type="match status" value="1"/>
</dbReference>
<keyword evidence="2" id="KW-0964">Secreted</keyword>
<evidence type="ECO:0000259" key="4">
    <source>
        <dbReference type="Pfam" id="PF13403"/>
    </source>
</evidence>
<gene>
    <name evidence="5" type="ORF">GEU84_002895</name>
</gene>
<dbReference type="InterPro" id="IPR036844">
    <property type="entry name" value="Hint_dom_sf"/>
</dbReference>
<dbReference type="InterPro" id="IPR050557">
    <property type="entry name" value="RTX_toxin/Mannuronan_C5-epim"/>
</dbReference>
<protein>
    <submittedName>
        <fullName evidence="5">Hint domain-containing protein</fullName>
    </submittedName>
</protein>
<sequence>MATIDEFEDATQNPNPPRGTDGIVMGTMVGDLIDGAYTGDKDGDMIDAGDNIFPGNAPNDDIVEAGDGDDTVISGLGSDTVYGGNGNDLIETGRFASSPDRGFPGLYGDDADPEDDRDVVYGGEGDDVVRSGDDGDTLYGGVGNDTLDGGDDDDLLWGGYGDDKLIGGEGADTLYGEAGDDVLYGDGFPGVFDPVELPDDIDPRPDNNTDLLFGGDGNDTIYGGDDDDTLKGGYGDDLLYGGIDDDYIRGAQGNDTIIGGEGADHIFGGADRDLIIGGTAGDIVNGNERGDDYDTLDLTGSGPLRIIYDADNAENGTVQFLDADRNVTGEMIFKNIENVIPCFTPGTMIATPKGEVAVESLRPGDKVITRDNGIQEIAWTGAKAMDWQTFTANPHLKPILIRQGALGNGLPERDMMVSPNHRVLVANDRTALYFDEHEVLVAAKHLVSGKGVHEVESIGTTYHHFMFDQHQVVLSNGAWTESFQPGDFTLKGMGNAQRNEIFELFPDLRNDDGLESYASARRTLKRHEARLLMMK</sequence>
<dbReference type="Proteomes" id="UP000484076">
    <property type="component" value="Unassembled WGS sequence"/>
</dbReference>
<dbReference type="SUPFAM" id="SSF51120">
    <property type="entry name" value="beta-Roll"/>
    <property type="match status" value="2"/>
</dbReference>
<evidence type="ECO:0000313" key="5">
    <source>
        <dbReference type="EMBL" id="NUB43319.1"/>
    </source>
</evidence>
<dbReference type="InterPro" id="IPR028992">
    <property type="entry name" value="Hedgehog/Intein_dom"/>
</dbReference>
<evidence type="ECO:0000256" key="1">
    <source>
        <dbReference type="ARBA" id="ARBA00004613"/>
    </source>
</evidence>
<dbReference type="Gene3D" id="2.170.16.10">
    <property type="entry name" value="Hedgehog/Intein (Hint) domain"/>
    <property type="match status" value="1"/>
</dbReference>
<dbReference type="GO" id="GO:0005509">
    <property type="term" value="F:calcium ion binding"/>
    <property type="evidence" value="ECO:0007669"/>
    <property type="project" value="InterPro"/>
</dbReference>
<feature type="region of interest" description="Disordered" evidence="3">
    <location>
        <begin position="1"/>
        <end position="23"/>
    </location>
</feature>
<dbReference type="InterPro" id="IPR018511">
    <property type="entry name" value="Hemolysin-typ_Ca-bd_CS"/>
</dbReference>
<dbReference type="PANTHER" id="PTHR38340:SF1">
    <property type="entry name" value="S-LAYER PROTEIN"/>
    <property type="match status" value="1"/>
</dbReference>
<dbReference type="PROSITE" id="PS00330">
    <property type="entry name" value="HEMOLYSIN_CALCIUM"/>
    <property type="match status" value="3"/>
</dbReference>
<keyword evidence="6" id="KW-1185">Reference proteome</keyword>
<dbReference type="InterPro" id="IPR001343">
    <property type="entry name" value="Hemolysn_Ca-bd"/>
</dbReference>
<comment type="subcellular location">
    <subcellularLocation>
        <location evidence="1">Secreted</location>
    </subcellularLocation>
</comment>
<reference evidence="5" key="1">
    <citation type="submission" date="2020-05" db="EMBL/GenBank/DDBJ databases">
        <title>Fertoebacter nigrum gen. nov., sp. nov., a new member of the family Rhodobacteraceae.</title>
        <authorList>
            <person name="Szuroczki S."/>
            <person name="Abbaszade G."/>
            <person name="Buni D."/>
            <person name="Schumann P."/>
            <person name="Toth E."/>
        </authorList>
    </citation>
    <scope>NUCLEOTIDE SEQUENCE</scope>
    <source>
        <strain evidence="5">RG-N-1a</strain>
    </source>
</reference>
<feature type="domain" description="Hedgehog/Intein (Hint)" evidence="4">
    <location>
        <begin position="341"/>
        <end position="487"/>
    </location>
</feature>
<feature type="region of interest" description="Disordered" evidence="3">
    <location>
        <begin position="124"/>
        <end position="145"/>
    </location>
</feature>
<dbReference type="AlphaFoldDB" id="A0A8X8GZE7"/>
<dbReference type="PANTHER" id="PTHR38340">
    <property type="entry name" value="S-LAYER PROTEIN"/>
    <property type="match status" value="1"/>
</dbReference>
<accession>A0A8X8GZE7</accession>
<dbReference type="Pfam" id="PF13403">
    <property type="entry name" value="Hint_2"/>
    <property type="match status" value="1"/>
</dbReference>
<evidence type="ECO:0000256" key="3">
    <source>
        <dbReference type="SAM" id="MobiDB-lite"/>
    </source>
</evidence>
<evidence type="ECO:0000313" key="6">
    <source>
        <dbReference type="Proteomes" id="UP000484076"/>
    </source>
</evidence>
<dbReference type="PRINTS" id="PR00313">
    <property type="entry name" value="CABNDNGRPT"/>
</dbReference>